<keyword evidence="16" id="KW-1185">Reference proteome</keyword>
<dbReference type="SUPFAM" id="SSF51569">
    <property type="entry name" value="Aldolase"/>
    <property type="match status" value="1"/>
</dbReference>
<dbReference type="InterPro" id="IPR006412">
    <property type="entry name" value="Fruct_bisP_Calv"/>
</dbReference>
<dbReference type="PANTHER" id="PTHR30304">
    <property type="entry name" value="D-TAGATOSE-1,6-BISPHOSPHATE ALDOLASE"/>
    <property type="match status" value="1"/>
</dbReference>
<dbReference type="InterPro" id="IPR013785">
    <property type="entry name" value="Aldolase_TIM"/>
</dbReference>
<keyword evidence="7 13" id="KW-0479">Metal-binding</keyword>
<evidence type="ECO:0000256" key="11">
    <source>
        <dbReference type="PIRSR" id="PIRSR001359-1"/>
    </source>
</evidence>
<comment type="pathway">
    <text evidence="3 14">Carbohydrate degradation; glycolysis; D-glyceraldehyde 3-phosphate and glycerone phosphate from D-glucose: step 4/4.</text>
</comment>
<dbReference type="UniPathway" id="UPA00116"/>
<dbReference type="GO" id="GO:0019253">
    <property type="term" value="P:reductive pentose-phosphate cycle"/>
    <property type="evidence" value="ECO:0007669"/>
    <property type="project" value="UniProtKB-UniPathway"/>
</dbReference>
<dbReference type="RefSeq" id="WP_101253265.1">
    <property type="nucleotide sequence ID" value="NZ_PIUM01000041.1"/>
</dbReference>
<keyword evidence="8 13" id="KW-0862">Zinc</keyword>
<feature type="binding site" evidence="13">
    <location>
        <position position="198"/>
    </location>
    <ligand>
        <name>Zn(2+)</name>
        <dbReference type="ChEBI" id="CHEBI:29105"/>
        <label>1</label>
        <note>catalytic</note>
    </ligand>
</feature>
<dbReference type="Proteomes" id="UP000233293">
    <property type="component" value="Unassembled WGS sequence"/>
</dbReference>
<dbReference type="PROSITE" id="PS00806">
    <property type="entry name" value="ALDOLASE_CLASS_II_2"/>
    <property type="match status" value="1"/>
</dbReference>
<gene>
    <name evidence="15" type="ORF">CWS72_24410</name>
</gene>
<evidence type="ECO:0000256" key="3">
    <source>
        <dbReference type="ARBA" id="ARBA00004714"/>
    </source>
</evidence>
<evidence type="ECO:0000256" key="2">
    <source>
        <dbReference type="ARBA" id="ARBA00002181"/>
    </source>
</evidence>
<dbReference type="PIRSF" id="PIRSF001359">
    <property type="entry name" value="F_bP_aldolase_II"/>
    <property type="match status" value="1"/>
</dbReference>
<feature type="binding site" evidence="12">
    <location>
        <begin position="233"/>
        <end position="235"/>
    </location>
    <ligand>
        <name>dihydroxyacetone phosphate</name>
        <dbReference type="ChEBI" id="CHEBI:57642"/>
    </ligand>
</feature>
<dbReference type="Gene3D" id="3.20.20.70">
    <property type="entry name" value="Aldolase class I"/>
    <property type="match status" value="1"/>
</dbReference>
<name>A0A2N3PNG4_9PROT</name>
<comment type="cofactor">
    <cofactor evidence="14">
        <name>Zn(2+)</name>
        <dbReference type="ChEBI" id="CHEBI:29105"/>
    </cofactor>
    <text evidence="14">One is catalytic and the other provides a structural contribution.</text>
</comment>
<dbReference type="GO" id="GO:0008270">
    <property type="term" value="F:zinc ion binding"/>
    <property type="evidence" value="ECO:0007669"/>
    <property type="project" value="InterPro"/>
</dbReference>
<keyword evidence="9 14" id="KW-0324">Glycolysis</keyword>
<dbReference type="GO" id="GO:0006096">
    <property type="term" value="P:glycolytic process"/>
    <property type="evidence" value="ECO:0007669"/>
    <property type="project" value="UniProtKB-UniPathway"/>
</dbReference>
<evidence type="ECO:0000256" key="7">
    <source>
        <dbReference type="ARBA" id="ARBA00022723"/>
    </source>
</evidence>
<feature type="binding site" evidence="13">
    <location>
        <position position="84"/>
    </location>
    <ligand>
        <name>Zn(2+)</name>
        <dbReference type="ChEBI" id="CHEBI:29105"/>
        <label>1</label>
        <note>catalytic</note>
    </ligand>
</feature>
<evidence type="ECO:0000313" key="16">
    <source>
        <dbReference type="Proteomes" id="UP000233293"/>
    </source>
</evidence>
<keyword evidence="10 14" id="KW-0456">Lyase</keyword>
<dbReference type="EMBL" id="PIUM01000041">
    <property type="protein sequence ID" value="PKU21932.1"/>
    <property type="molecule type" value="Genomic_DNA"/>
</dbReference>
<sequence length="354" mass="38430">MALISLRQLLDHAAEHGYGVPAFNINNMEQMLAVMAAAKKTDSPVILQASRGARAYANDIVLKHLIMAAVELYPDIPVCMHQDHGNSTETCLSAITNNFTSVMMDGSLKSDGKTPGDWEYNVGVTGKVVEMAHMVGVSVEGELGVLGSLETGKGDKEDGHGFEGTLAHDQLLTDPDQAVDFIGKTKVDALAIAMGTSHGAYKFSRKPTGDILAMHVIKDINKRLPNTHLVMHGSSSVPQELQDIINQYGGEIPQTFGVPVEEIQEGIKYGVRKINIDTDCRMAITGQIRKVFAEKKGEFDPRSYLKPAIAAMQKLCESRYELFGTAGHASAIKAIPLTEMAKRYKDGVLDPKVH</sequence>
<dbReference type="NCBIfam" id="TIGR01521">
    <property type="entry name" value="FruBisAldo_II_B"/>
    <property type="match status" value="1"/>
</dbReference>
<dbReference type="GO" id="GO:0004332">
    <property type="term" value="F:fructose-bisphosphate aldolase activity"/>
    <property type="evidence" value="ECO:0007669"/>
    <property type="project" value="UniProtKB-EC"/>
</dbReference>
<dbReference type="CDD" id="cd00947">
    <property type="entry name" value="TBP_aldolase_IIB"/>
    <property type="match status" value="1"/>
</dbReference>
<dbReference type="PANTHER" id="PTHR30304:SF0">
    <property type="entry name" value="D-TAGATOSE-1,6-BISPHOSPHATE ALDOLASE SUBUNIT GATY-RELATED"/>
    <property type="match status" value="1"/>
</dbReference>
<protein>
    <recommendedName>
        <fullName evidence="14">Fructose-1,6-bisphosphate aldolase</fullName>
        <shortName evidence="14">FBP aldolase</shortName>
        <ecNumber evidence="14">4.1.2.13</ecNumber>
    </recommendedName>
</protein>
<keyword evidence="6" id="KW-0113">Calvin cycle</keyword>
<reference evidence="16" key="1">
    <citation type="submission" date="2017-12" db="EMBL/GenBank/DDBJ databases">
        <title>Draft genome sequence of Telmatospirillum siberiense 26-4b1T, an acidotolerant peatland alphaproteobacterium potentially involved in sulfur cycling.</title>
        <authorList>
            <person name="Hausmann B."/>
            <person name="Pjevac P."/>
            <person name="Schreck K."/>
            <person name="Herbold C.W."/>
            <person name="Daims H."/>
            <person name="Wagner M."/>
            <person name="Pester M."/>
            <person name="Loy A."/>
        </authorList>
    </citation>
    <scope>NUCLEOTIDE SEQUENCE [LARGE SCALE GENOMIC DNA]</scope>
    <source>
        <strain evidence="16">26-4b1</strain>
    </source>
</reference>
<evidence type="ECO:0000256" key="14">
    <source>
        <dbReference type="RuleBase" id="RU365019"/>
    </source>
</evidence>
<accession>A0A2N3PNG4</accession>
<comment type="cofactor">
    <cofactor evidence="13">
        <name>Zn(2+)</name>
        <dbReference type="ChEBI" id="CHEBI:29105"/>
    </cofactor>
    <text evidence="13">Binds 2 Zn(2+) ions per subunit. One is catalytic and the other provides a structural contribution.</text>
</comment>
<dbReference type="InterPro" id="IPR000771">
    <property type="entry name" value="FBA_II"/>
</dbReference>
<evidence type="ECO:0000256" key="9">
    <source>
        <dbReference type="ARBA" id="ARBA00023152"/>
    </source>
</evidence>
<comment type="similarity">
    <text evidence="5 14">Belongs to the class II fructose-bisphosphate aldolase family.</text>
</comment>
<dbReference type="UniPathway" id="UPA00109">
    <property type="reaction ID" value="UER00183"/>
</dbReference>
<comment type="catalytic activity">
    <reaction evidence="1 14">
        <text>beta-D-fructose 1,6-bisphosphate = D-glyceraldehyde 3-phosphate + dihydroxyacetone phosphate</text>
        <dbReference type="Rhea" id="RHEA:14729"/>
        <dbReference type="ChEBI" id="CHEBI:32966"/>
        <dbReference type="ChEBI" id="CHEBI:57642"/>
        <dbReference type="ChEBI" id="CHEBI:59776"/>
        <dbReference type="EC" id="4.1.2.13"/>
    </reaction>
</comment>
<evidence type="ECO:0000256" key="5">
    <source>
        <dbReference type="ARBA" id="ARBA00005812"/>
    </source>
</evidence>
<evidence type="ECO:0000256" key="4">
    <source>
        <dbReference type="ARBA" id="ARBA00005215"/>
    </source>
</evidence>
<feature type="binding site" evidence="13">
    <location>
        <position position="105"/>
    </location>
    <ligand>
        <name>Zn(2+)</name>
        <dbReference type="ChEBI" id="CHEBI:29105"/>
        <label>2</label>
    </ligand>
</feature>
<evidence type="ECO:0000313" key="15">
    <source>
        <dbReference type="EMBL" id="PKU21932.1"/>
    </source>
</evidence>
<dbReference type="FunFam" id="3.20.20.70:FF:000111">
    <property type="entry name" value="Fructose-1,6-bisphosphate aldolase"/>
    <property type="match status" value="1"/>
</dbReference>
<comment type="pathway">
    <text evidence="4">Carbohydrate biosynthesis; Calvin cycle.</text>
</comment>
<dbReference type="EC" id="4.1.2.13" evidence="14"/>
<dbReference type="PROSITE" id="PS00602">
    <property type="entry name" value="ALDOLASE_CLASS_II_1"/>
    <property type="match status" value="1"/>
</dbReference>
<evidence type="ECO:0000256" key="1">
    <source>
        <dbReference type="ARBA" id="ARBA00000441"/>
    </source>
</evidence>
<dbReference type="Pfam" id="PF01116">
    <property type="entry name" value="F_bP_aldolase"/>
    <property type="match status" value="1"/>
</dbReference>
<evidence type="ECO:0000256" key="12">
    <source>
        <dbReference type="PIRSR" id="PIRSR001359-2"/>
    </source>
</evidence>
<feature type="binding site" evidence="12">
    <location>
        <begin position="275"/>
        <end position="278"/>
    </location>
    <ligand>
        <name>dihydroxyacetone phosphate</name>
        <dbReference type="ChEBI" id="CHEBI:57642"/>
    </ligand>
</feature>
<feature type="binding site" evidence="12">
    <location>
        <position position="199"/>
    </location>
    <ligand>
        <name>dihydroxyacetone phosphate</name>
        <dbReference type="ChEBI" id="CHEBI:57642"/>
    </ligand>
</feature>
<comment type="function">
    <text evidence="2 14">Catalyzes the aldol condensation of dihydroxyacetone phosphate (DHAP or glycerone-phosphate) with glyceraldehyde 3-phosphate (G3P) to form fructose 1,6-bisphosphate (FBP) in gluconeogenesis and the reverse reaction in glycolysis.</text>
</comment>
<evidence type="ECO:0000256" key="6">
    <source>
        <dbReference type="ARBA" id="ARBA00022567"/>
    </source>
</evidence>
<dbReference type="OrthoDB" id="9803995at2"/>
<dbReference type="NCBIfam" id="TIGR00167">
    <property type="entry name" value="cbbA"/>
    <property type="match status" value="1"/>
</dbReference>
<comment type="caution">
    <text evidence="15">The sequence shown here is derived from an EMBL/GenBank/DDBJ whole genome shotgun (WGS) entry which is preliminary data.</text>
</comment>
<proteinExistence type="inferred from homology"/>
<organism evidence="15 16">
    <name type="scientific">Telmatospirillum siberiense</name>
    <dbReference type="NCBI Taxonomy" id="382514"/>
    <lineage>
        <taxon>Bacteria</taxon>
        <taxon>Pseudomonadati</taxon>
        <taxon>Pseudomonadota</taxon>
        <taxon>Alphaproteobacteria</taxon>
        <taxon>Rhodospirillales</taxon>
        <taxon>Rhodospirillaceae</taxon>
        <taxon>Telmatospirillum</taxon>
    </lineage>
</organism>
<feature type="binding site" evidence="13">
    <location>
        <position position="142"/>
    </location>
    <ligand>
        <name>Zn(2+)</name>
        <dbReference type="ChEBI" id="CHEBI:29105"/>
        <label>2</label>
    </ligand>
</feature>
<evidence type="ECO:0000256" key="8">
    <source>
        <dbReference type="ARBA" id="ARBA00022833"/>
    </source>
</evidence>
<feature type="active site" description="Proton donor" evidence="11">
    <location>
        <position position="83"/>
    </location>
</feature>
<evidence type="ECO:0000256" key="10">
    <source>
        <dbReference type="ARBA" id="ARBA00023239"/>
    </source>
</evidence>
<evidence type="ECO:0000256" key="13">
    <source>
        <dbReference type="PIRSR" id="PIRSR001359-3"/>
    </source>
</evidence>
<dbReference type="AlphaFoldDB" id="A0A2N3PNG4"/>
<feature type="binding site" evidence="13">
    <location>
        <position position="232"/>
    </location>
    <ligand>
        <name>Zn(2+)</name>
        <dbReference type="ChEBI" id="CHEBI:29105"/>
        <label>1</label>
        <note>catalytic</note>
    </ligand>
</feature>
<dbReference type="InterPro" id="IPR050246">
    <property type="entry name" value="Class_II_FBP_aldolase"/>
</dbReference>